<dbReference type="EMBL" id="UOFX01000006">
    <property type="protein sequence ID" value="VAX05539.1"/>
    <property type="molecule type" value="Genomic_DNA"/>
</dbReference>
<sequence length="104" mass="11834">MQNATLHIKVKQEVADGLKALSGKRHTSVGELVRQAVISSYQLELISSLNIQQKRALEAYRGNYISLSRLAEEMGMNPWDIRLWLKDHDIPQNNSFIEDDVNNA</sequence>
<accession>A0A3B1AI00</accession>
<reference evidence="1" key="1">
    <citation type="submission" date="2018-06" db="EMBL/GenBank/DDBJ databases">
        <authorList>
            <person name="Zhirakovskaya E."/>
        </authorList>
    </citation>
    <scope>NUCLEOTIDE SEQUENCE</scope>
</reference>
<dbReference type="AlphaFoldDB" id="A0A3B1AI00"/>
<gene>
    <name evidence="1" type="ORF">MNBD_GAMMA26-1606</name>
</gene>
<name>A0A3B1AI00_9ZZZZ</name>
<organism evidence="1">
    <name type="scientific">hydrothermal vent metagenome</name>
    <dbReference type="NCBI Taxonomy" id="652676"/>
    <lineage>
        <taxon>unclassified sequences</taxon>
        <taxon>metagenomes</taxon>
        <taxon>ecological metagenomes</taxon>
    </lineage>
</organism>
<protein>
    <submittedName>
        <fullName evidence="1">Uncharacterized protein</fullName>
    </submittedName>
</protein>
<proteinExistence type="predicted"/>
<evidence type="ECO:0000313" key="1">
    <source>
        <dbReference type="EMBL" id="VAX05539.1"/>
    </source>
</evidence>